<keyword evidence="2" id="KW-1185">Reference proteome</keyword>
<reference evidence="1 2" key="1">
    <citation type="submission" date="2021-06" db="EMBL/GenBank/DDBJ databases">
        <title>Caerostris extrusa draft genome.</title>
        <authorList>
            <person name="Kono N."/>
            <person name="Arakawa K."/>
        </authorList>
    </citation>
    <scope>NUCLEOTIDE SEQUENCE [LARGE SCALE GENOMIC DNA]</scope>
</reference>
<proteinExistence type="predicted"/>
<sequence length="79" mass="8549">MPKCLSFFKEGQTIPLKSASGNYTHILSASSHIFLSGEGSEYSSFPNDIVGGRYSSQRARASYGHMASTRIYLSAPLQG</sequence>
<evidence type="ECO:0000313" key="2">
    <source>
        <dbReference type="Proteomes" id="UP001054945"/>
    </source>
</evidence>
<organism evidence="1 2">
    <name type="scientific">Caerostris extrusa</name>
    <name type="common">Bark spider</name>
    <name type="synonym">Caerostris bankana</name>
    <dbReference type="NCBI Taxonomy" id="172846"/>
    <lineage>
        <taxon>Eukaryota</taxon>
        <taxon>Metazoa</taxon>
        <taxon>Ecdysozoa</taxon>
        <taxon>Arthropoda</taxon>
        <taxon>Chelicerata</taxon>
        <taxon>Arachnida</taxon>
        <taxon>Araneae</taxon>
        <taxon>Araneomorphae</taxon>
        <taxon>Entelegynae</taxon>
        <taxon>Araneoidea</taxon>
        <taxon>Araneidae</taxon>
        <taxon>Caerostris</taxon>
    </lineage>
</organism>
<dbReference type="EMBL" id="BPLR01013974">
    <property type="protein sequence ID" value="GIY65197.1"/>
    <property type="molecule type" value="Genomic_DNA"/>
</dbReference>
<accession>A0AAV4V4M5</accession>
<gene>
    <name evidence="1" type="ORF">CEXT_768951</name>
</gene>
<dbReference type="Proteomes" id="UP001054945">
    <property type="component" value="Unassembled WGS sequence"/>
</dbReference>
<dbReference type="AlphaFoldDB" id="A0AAV4V4M5"/>
<comment type="caution">
    <text evidence="1">The sequence shown here is derived from an EMBL/GenBank/DDBJ whole genome shotgun (WGS) entry which is preliminary data.</text>
</comment>
<evidence type="ECO:0000313" key="1">
    <source>
        <dbReference type="EMBL" id="GIY65197.1"/>
    </source>
</evidence>
<protein>
    <submittedName>
        <fullName evidence="1">Uncharacterized protein</fullName>
    </submittedName>
</protein>
<name>A0AAV4V4M5_CAEEX</name>